<evidence type="ECO:0000313" key="2">
    <source>
        <dbReference type="Proteomes" id="UP000054632"/>
    </source>
</evidence>
<name>A0A0V1EI24_TRIPS</name>
<proteinExistence type="predicted"/>
<gene>
    <name evidence="1" type="ORF">T4A_4338</name>
</gene>
<protein>
    <submittedName>
        <fullName evidence="1">Uncharacterized protein</fullName>
    </submittedName>
</protein>
<comment type="caution">
    <text evidence="1">The sequence shown here is derived from an EMBL/GenBank/DDBJ whole genome shotgun (WGS) entry which is preliminary data.</text>
</comment>
<reference evidence="1 2" key="1">
    <citation type="submission" date="2015-01" db="EMBL/GenBank/DDBJ databases">
        <title>Evolution of Trichinella species and genotypes.</title>
        <authorList>
            <person name="Korhonen P.K."/>
            <person name="Edoardo P."/>
            <person name="Giuseppe L.R."/>
            <person name="Gasser R.B."/>
        </authorList>
    </citation>
    <scope>NUCLEOTIDE SEQUENCE [LARGE SCALE GENOMIC DNA]</scope>
    <source>
        <strain evidence="1">ISS13</strain>
    </source>
</reference>
<evidence type="ECO:0000313" key="1">
    <source>
        <dbReference type="EMBL" id="KRY73461.1"/>
    </source>
</evidence>
<dbReference type="Proteomes" id="UP000054632">
    <property type="component" value="Unassembled WGS sequence"/>
</dbReference>
<dbReference type="AlphaFoldDB" id="A0A0V1EI24"/>
<feature type="non-terminal residue" evidence="1">
    <location>
        <position position="130"/>
    </location>
</feature>
<accession>A0A0V1EI24</accession>
<dbReference type="EMBL" id="JYDR01000034">
    <property type="protein sequence ID" value="KRY73461.1"/>
    <property type="molecule type" value="Genomic_DNA"/>
</dbReference>
<sequence length="130" mass="15082">MNDYDCSLATPSAPHYFYFNCCFNIKTFSYCSEDFNFDYSSHGSVLFICTQQVMEDSNMFTSICDEMQCESIKELDEENKCCCPNCLYGYYCLLIWILHVSNVTPNRMRSRNDGVQCVLVMELSVMACFL</sequence>
<organism evidence="1 2">
    <name type="scientific">Trichinella pseudospiralis</name>
    <name type="common">Parasitic roundworm</name>
    <dbReference type="NCBI Taxonomy" id="6337"/>
    <lineage>
        <taxon>Eukaryota</taxon>
        <taxon>Metazoa</taxon>
        <taxon>Ecdysozoa</taxon>
        <taxon>Nematoda</taxon>
        <taxon>Enoplea</taxon>
        <taxon>Dorylaimia</taxon>
        <taxon>Trichinellida</taxon>
        <taxon>Trichinellidae</taxon>
        <taxon>Trichinella</taxon>
    </lineage>
</organism>